<comment type="caution">
    <text evidence="1">The sequence shown here is derived from an EMBL/GenBank/DDBJ whole genome shotgun (WGS) entry which is preliminary data.</text>
</comment>
<proteinExistence type="predicted"/>
<dbReference type="EMBL" id="SBIQ01000026">
    <property type="protein sequence ID" value="KAF7684162.1"/>
    <property type="molecule type" value="Genomic_DNA"/>
</dbReference>
<sequence length="331" mass="38843">MMLYLILTKYILKTRLESSHHVSLDPLGFPIITFDIGEDITLARNSLYCVKNETVHEKQDFNDMYELIHINKNKLKLILYYTSGNINWIQMIDKNKYVIYKLVVEIDDKTNEYIFGVIKTGNNAVYIITSEDYKSLEYIMNKLVLTKSQNELIGIKVKDEKMHKIIKETELKCYEVINMYLEACKILVPKLKNSDSSEEDINTIKKAISKLKVKIDDNTGIIKLIETLADIKHVEKKNNEMIYMKIYNIKSVIQKLQQAIKICGEISENINNHSYVSLYLLINDCILNIKTCSLYHKNKNNRKLETVQENYSVILKILLNFKKNFIIRKYE</sequence>
<keyword evidence="2" id="KW-1185">Reference proteome</keyword>
<evidence type="ECO:0000313" key="2">
    <source>
        <dbReference type="Proteomes" id="UP001516464"/>
    </source>
</evidence>
<protein>
    <submittedName>
        <fullName evidence="1">Uncharacterized protein</fullName>
    </submittedName>
</protein>
<gene>
    <name evidence="1" type="ORF">TCON_0640</name>
</gene>
<name>A0ABQ7I135_9MICR</name>
<reference evidence="1 2" key="1">
    <citation type="submission" date="2019-01" db="EMBL/GenBank/DDBJ databases">
        <title>Genomes sequencing and comparative genomics of infectious freshwater microsporidia, Cucumispora dikerogammari and Thelohania contejeani.</title>
        <authorList>
            <person name="Cormier A."/>
            <person name="Giraud I."/>
            <person name="Wattier R."/>
            <person name="Teixeira M."/>
            <person name="Grandjean F."/>
            <person name="Rigaud T."/>
            <person name="Cordaux R."/>
        </authorList>
    </citation>
    <scope>NUCLEOTIDE SEQUENCE [LARGE SCALE GENOMIC DNA]</scope>
    <source>
        <strain evidence="1">T1</strain>
        <tissue evidence="1">Spores</tissue>
    </source>
</reference>
<evidence type="ECO:0000313" key="1">
    <source>
        <dbReference type="EMBL" id="KAF7684162.1"/>
    </source>
</evidence>
<dbReference type="Proteomes" id="UP001516464">
    <property type="component" value="Unassembled WGS sequence"/>
</dbReference>
<accession>A0ABQ7I135</accession>
<organism evidence="1 2">
    <name type="scientific">Astathelohania contejeani</name>
    <dbReference type="NCBI Taxonomy" id="164912"/>
    <lineage>
        <taxon>Eukaryota</taxon>
        <taxon>Fungi</taxon>
        <taxon>Fungi incertae sedis</taxon>
        <taxon>Microsporidia</taxon>
        <taxon>Astathelohaniidae</taxon>
        <taxon>Astathelohania</taxon>
    </lineage>
</organism>